<feature type="region of interest" description="Disordered" evidence="1">
    <location>
        <begin position="137"/>
        <end position="170"/>
    </location>
</feature>
<feature type="compositionally biased region" description="Polar residues" evidence="1">
    <location>
        <begin position="141"/>
        <end position="152"/>
    </location>
</feature>
<gene>
    <name evidence="2" type="ORF">L211DRAFT_853875</name>
</gene>
<dbReference type="OrthoDB" id="2270193at2759"/>
<name>A0A3N4LDF9_9PEZI</name>
<evidence type="ECO:0000313" key="2">
    <source>
        <dbReference type="EMBL" id="RPB18701.1"/>
    </source>
</evidence>
<keyword evidence="3" id="KW-1185">Reference proteome</keyword>
<feature type="compositionally biased region" description="Basic and acidic residues" evidence="1">
    <location>
        <begin position="198"/>
        <end position="220"/>
    </location>
</feature>
<organism evidence="2 3">
    <name type="scientific">Terfezia boudieri ATCC MYA-4762</name>
    <dbReference type="NCBI Taxonomy" id="1051890"/>
    <lineage>
        <taxon>Eukaryota</taxon>
        <taxon>Fungi</taxon>
        <taxon>Dikarya</taxon>
        <taxon>Ascomycota</taxon>
        <taxon>Pezizomycotina</taxon>
        <taxon>Pezizomycetes</taxon>
        <taxon>Pezizales</taxon>
        <taxon>Pezizaceae</taxon>
        <taxon>Terfezia</taxon>
    </lineage>
</organism>
<dbReference type="InParanoid" id="A0A3N4LDF9"/>
<feature type="region of interest" description="Disordered" evidence="1">
    <location>
        <begin position="184"/>
        <end position="236"/>
    </location>
</feature>
<feature type="region of interest" description="Disordered" evidence="1">
    <location>
        <begin position="29"/>
        <end position="60"/>
    </location>
</feature>
<evidence type="ECO:0000256" key="1">
    <source>
        <dbReference type="SAM" id="MobiDB-lite"/>
    </source>
</evidence>
<proteinExistence type="predicted"/>
<reference evidence="2 3" key="1">
    <citation type="journal article" date="2018" name="Nat. Ecol. Evol.">
        <title>Pezizomycetes genomes reveal the molecular basis of ectomycorrhizal truffle lifestyle.</title>
        <authorList>
            <person name="Murat C."/>
            <person name="Payen T."/>
            <person name="Noel B."/>
            <person name="Kuo A."/>
            <person name="Morin E."/>
            <person name="Chen J."/>
            <person name="Kohler A."/>
            <person name="Krizsan K."/>
            <person name="Balestrini R."/>
            <person name="Da Silva C."/>
            <person name="Montanini B."/>
            <person name="Hainaut M."/>
            <person name="Levati E."/>
            <person name="Barry K.W."/>
            <person name="Belfiori B."/>
            <person name="Cichocki N."/>
            <person name="Clum A."/>
            <person name="Dockter R.B."/>
            <person name="Fauchery L."/>
            <person name="Guy J."/>
            <person name="Iotti M."/>
            <person name="Le Tacon F."/>
            <person name="Lindquist E.A."/>
            <person name="Lipzen A."/>
            <person name="Malagnac F."/>
            <person name="Mello A."/>
            <person name="Molinier V."/>
            <person name="Miyauchi S."/>
            <person name="Poulain J."/>
            <person name="Riccioni C."/>
            <person name="Rubini A."/>
            <person name="Sitrit Y."/>
            <person name="Splivallo R."/>
            <person name="Traeger S."/>
            <person name="Wang M."/>
            <person name="Zifcakova L."/>
            <person name="Wipf D."/>
            <person name="Zambonelli A."/>
            <person name="Paolocci F."/>
            <person name="Nowrousian M."/>
            <person name="Ottonello S."/>
            <person name="Baldrian P."/>
            <person name="Spatafora J.W."/>
            <person name="Henrissat B."/>
            <person name="Nagy L.G."/>
            <person name="Aury J.M."/>
            <person name="Wincker P."/>
            <person name="Grigoriev I.V."/>
            <person name="Bonfante P."/>
            <person name="Martin F.M."/>
        </authorList>
    </citation>
    <scope>NUCLEOTIDE SEQUENCE [LARGE SCALE GENOMIC DNA]</scope>
    <source>
        <strain evidence="2 3">ATCC MYA-4762</strain>
    </source>
</reference>
<accession>A0A3N4LDF9</accession>
<evidence type="ECO:0000313" key="3">
    <source>
        <dbReference type="Proteomes" id="UP000267821"/>
    </source>
</evidence>
<dbReference type="AlphaFoldDB" id="A0A3N4LDF9"/>
<dbReference type="EMBL" id="ML121614">
    <property type="protein sequence ID" value="RPB18701.1"/>
    <property type="molecule type" value="Genomic_DNA"/>
</dbReference>
<sequence length="236" mass="26604">MLRSEDPAPAPWTEEVEARVEELGLRMVCSEGKQEEEEEEEKTYPKNVNRKDIGQNPIKLPKKKRSNTIRTISTYYIQVTYLYLRSTGYEPEMTIAALAITMFPELTDPSKLDKAGAESSDWKQSKPVRVIRSDKMRHSKYAQQKVTDTTGRTIRLQHNGPKRGKQGSKTKTIAALAITGYGYDGIYKPEGRSGSSTMDRRAGSEGRGSRPEDGVPRDQTGRQYEGEEEEAKILPT</sequence>
<protein>
    <submittedName>
        <fullName evidence="2">Uncharacterized protein</fullName>
    </submittedName>
</protein>
<dbReference type="InterPro" id="IPR036987">
    <property type="entry name" value="SRA-YDG_sf"/>
</dbReference>
<dbReference type="Proteomes" id="UP000267821">
    <property type="component" value="Unassembled WGS sequence"/>
</dbReference>
<dbReference type="Gene3D" id="2.30.280.10">
    <property type="entry name" value="SRA-YDG"/>
    <property type="match status" value="1"/>
</dbReference>